<evidence type="ECO:0000313" key="2">
    <source>
        <dbReference type="EMBL" id="MDP9829747.1"/>
    </source>
</evidence>
<dbReference type="EMBL" id="JAUSQZ010000001">
    <property type="protein sequence ID" value="MDP9829747.1"/>
    <property type="molecule type" value="Genomic_DNA"/>
</dbReference>
<feature type="region of interest" description="Disordered" evidence="1">
    <location>
        <begin position="1"/>
        <end position="24"/>
    </location>
</feature>
<feature type="compositionally biased region" description="Basic and acidic residues" evidence="1">
    <location>
        <begin position="11"/>
        <end position="24"/>
    </location>
</feature>
<gene>
    <name evidence="2" type="ORF">J2S57_005496</name>
</gene>
<evidence type="ECO:0008006" key="4">
    <source>
        <dbReference type="Google" id="ProtNLM"/>
    </source>
</evidence>
<accession>A0ABT9PAM0</accession>
<proteinExistence type="predicted"/>
<dbReference type="Proteomes" id="UP001235712">
    <property type="component" value="Unassembled WGS sequence"/>
</dbReference>
<organism evidence="2 3">
    <name type="scientific">Kineosporia succinea</name>
    <dbReference type="NCBI Taxonomy" id="84632"/>
    <lineage>
        <taxon>Bacteria</taxon>
        <taxon>Bacillati</taxon>
        <taxon>Actinomycetota</taxon>
        <taxon>Actinomycetes</taxon>
        <taxon>Kineosporiales</taxon>
        <taxon>Kineosporiaceae</taxon>
        <taxon>Kineosporia</taxon>
    </lineage>
</organism>
<sequence length="177" mass="18940">MDGSFFPSWRRAPEGDQLRGPQGRDDLADAVDRAAFGRPVEHELSALAALLDDDETVQQVVEGGTGVAVLTTRRILVKVEGIDPALIIERADVIRAAGRTHRGMGTLTLKTRSGNLVVDQILGTQAETFAANVTAPVPEVAPADPIAALADLRAAHRAGTIGDDEFETRKRQLVEEI</sequence>
<protein>
    <recommendedName>
        <fullName evidence="4">Oligomerization/nucleic acid binding protein</fullName>
    </recommendedName>
</protein>
<name>A0ABT9PAM0_9ACTN</name>
<comment type="caution">
    <text evidence="2">The sequence shown here is derived from an EMBL/GenBank/DDBJ whole genome shotgun (WGS) entry which is preliminary data.</text>
</comment>
<dbReference type="RefSeq" id="WP_307248218.1">
    <property type="nucleotide sequence ID" value="NZ_JAUSQZ010000001.1"/>
</dbReference>
<keyword evidence="3" id="KW-1185">Reference proteome</keyword>
<reference evidence="2 3" key="1">
    <citation type="submission" date="2023-07" db="EMBL/GenBank/DDBJ databases">
        <title>Sequencing the genomes of 1000 actinobacteria strains.</title>
        <authorList>
            <person name="Klenk H.-P."/>
        </authorList>
    </citation>
    <scope>NUCLEOTIDE SEQUENCE [LARGE SCALE GENOMIC DNA]</scope>
    <source>
        <strain evidence="2 3">DSM 44388</strain>
    </source>
</reference>
<evidence type="ECO:0000256" key="1">
    <source>
        <dbReference type="SAM" id="MobiDB-lite"/>
    </source>
</evidence>
<evidence type="ECO:0000313" key="3">
    <source>
        <dbReference type="Proteomes" id="UP001235712"/>
    </source>
</evidence>